<name>A0AAV4KJZ0_9ACTN</name>
<dbReference type="InterPro" id="IPR046306">
    <property type="entry name" value="DUF6421"/>
</dbReference>
<gene>
    <name evidence="1" type="ORF">GCM10010497_26120</name>
</gene>
<organism evidence="1 2">
    <name type="scientific">Streptomyces cinereoruber</name>
    <dbReference type="NCBI Taxonomy" id="67260"/>
    <lineage>
        <taxon>Bacteria</taxon>
        <taxon>Bacillati</taxon>
        <taxon>Actinomycetota</taxon>
        <taxon>Actinomycetes</taxon>
        <taxon>Kitasatosporales</taxon>
        <taxon>Streptomycetaceae</taxon>
        <taxon>Streptomyces</taxon>
    </lineage>
</organism>
<reference evidence="1 2" key="1">
    <citation type="journal article" date="2014" name="Int. J. Syst. Evol. Microbiol.">
        <title>Complete genome sequence of Corynebacterium casei LMG S-19264T (=DSM 44701T), isolated from a smear-ripened cheese.</title>
        <authorList>
            <consortium name="US DOE Joint Genome Institute (JGI-PGF)"/>
            <person name="Walter F."/>
            <person name="Albersmeier A."/>
            <person name="Kalinowski J."/>
            <person name="Ruckert C."/>
        </authorList>
    </citation>
    <scope>NUCLEOTIDE SEQUENCE [LARGE SCALE GENOMIC DNA]</scope>
    <source>
        <strain evidence="1 2">JCM 4205</strain>
    </source>
</reference>
<comment type="caution">
    <text evidence="1">The sequence shown here is derived from an EMBL/GenBank/DDBJ whole genome shotgun (WGS) entry which is preliminary data.</text>
</comment>
<protein>
    <submittedName>
        <fullName evidence="1">Uncharacterized protein</fullName>
    </submittedName>
</protein>
<dbReference type="AlphaFoldDB" id="A0AAV4KJZ0"/>
<proteinExistence type="predicted"/>
<evidence type="ECO:0000313" key="1">
    <source>
        <dbReference type="EMBL" id="GGR22754.1"/>
    </source>
</evidence>
<sequence length="463" mass="52272">MQDVTGGGISTDARVIDHPAWPELKNAVEEIRAWQSADGSIDFEAEDAPARSQVEPTLDRVVAAVEQLSPLLPHDAAYHRALVSDLRKWAESGFAVPDFLDALLAFQPAADRADGLQHLVLFPMYTQNGNPDRNLEAVVLRMVWPEWLAELERTRYDNPLFCGITFEDFTAGYDTNSAVLFPETIAVREAPERFTWGGIFCDREAARFRKVTGAAVDTLGIELPADIAAMIEDQERCEKAFVLWDMVHDRTHSHGDLPFDPFMIKQRQPFWMYGLEELRCDLTAFKEAVKLEAEGNTHGRDVQYAVLFDRMFRFPLSGDRNRNYDGLGGQLLFAYLHKHDVVRWTDNTLKIDWQRAPEVTNQLCAEIEKLYRDGIDRPKLVHWFKAYELVSTYLAPHPGSKWAKGPDALDLSLPPRKLVDDVLPDEFPLSMFFEALAKKLKGVIADTKGITAAGAPRTERAAA</sequence>
<dbReference type="EMBL" id="BMSJ01000004">
    <property type="protein sequence ID" value="GGR22754.1"/>
    <property type="molecule type" value="Genomic_DNA"/>
</dbReference>
<dbReference type="Pfam" id="PF19985">
    <property type="entry name" value="DUF6421"/>
    <property type="match status" value="1"/>
</dbReference>
<evidence type="ECO:0000313" key="2">
    <source>
        <dbReference type="Proteomes" id="UP000642014"/>
    </source>
</evidence>
<dbReference type="Proteomes" id="UP000642014">
    <property type="component" value="Unassembled WGS sequence"/>
</dbReference>
<accession>A0AAV4KJZ0</accession>